<name>A0A7V4U0A0_CALAY</name>
<dbReference type="InterPro" id="IPR027623">
    <property type="entry name" value="AmmeMemoSam_A"/>
</dbReference>
<sequence length="189" mass="21752">MAFRLNDEEKKFLLQLARKTIKNFLDGRVEKEEKYFSENLKTETGAFVTLHKQGELRGCIGYVTGFKPLQEAVQDLAISAAFNDPRFPPLAKDEFERIDLEISVLTPLERVSSISEIKIGRDGLLIKRPPYEGLLLPQVATEYDWDVQTFLEHTCRKAGLPPDAWKEENTEIWKFSAIIFSEKEMGLNR</sequence>
<protein>
    <submittedName>
        <fullName evidence="2">AmmeMemoRadiSam system protein A</fullName>
    </submittedName>
</protein>
<dbReference type="InterPro" id="IPR023472">
    <property type="entry name" value="Uncharacterised_MJ0810"/>
</dbReference>
<dbReference type="Gene3D" id="3.30.1490.150">
    <property type="entry name" value="Hypothetical protein ph0010, domain 2"/>
    <property type="match status" value="1"/>
</dbReference>
<dbReference type="Proteomes" id="UP000885779">
    <property type="component" value="Unassembled WGS sequence"/>
</dbReference>
<dbReference type="InterPro" id="IPR027485">
    <property type="entry name" value="AMMECR1_N"/>
</dbReference>
<dbReference type="SUPFAM" id="SSF143447">
    <property type="entry name" value="AMMECR1-like"/>
    <property type="match status" value="1"/>
</dbReference>
<dbReference type="EMBL" id="DRQG01000072">
    <property type="protein sequence ID" value="HGY55574.1"/>
    <property type="molecule type" value="Genomic_DNA"/>
</dbReference>
<dbReference type="InterPro" id="IPR002733">
    <property type="entry name" value="AMMECR1_domain"/>
</dbReference>
<feature type="domain" description="AMMECR1" evidence="1">
    <location>
        <begin position="8"/>
        <end position="189"/>
    </location>
</feature>
<dbReference type="Gene3D" id="3.30.700.20">
    <property type="entry name" value="Hypothetical protein ph0010, domain 1"/>
    <property type="match status" value="1"/>
</dbReference>
<comment type="caution">
    <text evidence="2">The sequence shown here is derived from an EMBL/GenBank/DDBJ whole genome shotgun (WGS) entry which is preliminary data.</text>
</comment>
<dbReference type="InterPro" id="IPR036071">
    <property type="entry name" value="AMMECR1_dom_sf"/>
</dbReference>
<dbReference type="PANTHER" id="PTHR13016">
    <property type="entry name" value="AMMECR1 HOMOLOG"/>
    <property type="match status" value="1"/>
</dbReference>
<dbReference type="InterPro" id="IPR023473">
    <property type="entry name" value="AMMECR1"/>
</dbReference>
<evidence type="ECO:0000259" key="1">
    <source>
        <dbReference type="PROSITE" id="PS51112"/>
    </source>
</evidence>
<reference evidence="2" key="1">
    <citation type="journal article" date="2020" name="mSystems">
        <title>Genome- and Community-Level Interaction Insights into Carbon Utilization and Element Cycling Functions of Hydrothermarchaeota in Hydrothermal Sediment.</title>
        <authorList>
            <person name="Zhou Z."/>
            <person name="Liu Y."/>
            <person name="Xu W."/>
            <person name="Pan J."/>
            <person name="Luo Z.H."/>
            <person name="Li M."/>
        </authorList>
    </citation>
    <scope>NUCLEOTIDE SEQUENCE [LARGE SCALE GENOMIC DNA]</scope>
    <source>
        <strain evidence="2">HyVt-577</strain>
    </source>
</reference>
<evidence type="ECO:0000313" key="2">
    <source>
        <dbReference type="EMBL" id="HGY55574.1"/>
    </source>
</evidence>
<dbReference type="PANTHER" id="PTHR13016:SF0">
    <property type="entry name" value="AMME SYNDROME CANDIDATE GENE 1 PROTEIN"/>
    <property type="match status" value="1"/>
</dbReference>
<dbReference type="AlphaFoldDB" id="A0A7V4U0A0"/>
<proteinExistence type="inferred from homology"/>
<dbReference type="NCBIfam" id="TIGR04335">
    <property type="entry name" value="AmmeMemoSam_A"/>
    <property type="match status" value="1"/>
</dbReference>
<dbReference type="NCBIfam" id="TIGR00296">
    <property type="entry name" value="TIGR00296 family protein"/>
    <property type="match status" value="1"/>
</dbReference>
<accession>A0A7V4U0A0</accession>
<organism evidence="2">
    <name type="scientific">Caldithrix abyssi</name>
    <dbReference type="NCBI Taxonomy" id="187145"/>
    <lineage>
        <taxon>Bacteria</taxon>
        <taxon>Pseudomonadati</taxon>
        <taxon>Calditrichota</taxon>
        <taxon>Calditrichia</taxon>
        <taxon>Calditrichales</taxon>
        <taxon>Calditrichaceae</taxon>
        <taxon>Caldithrix</taxon>
    </lineage>
</organism>
<dbReference type="HAMAP" id="MF_00645">
    <property type="entry name" value="AMMECR1"/>
    <property type="match status" value="1"/>
</dbReference>
<dbReference type="PROSITE" id="PS51112">
    <property type="entry name" value="AMMECR1"/>
    <property type="match status" value="1"/>
</dbReference>
<gene>
    <name evidence="2" type="primary">amrA</name>
    <name evidence="2" type="ORF">ENK44_07740</name>
</gene>
<dbReference type="Pfam" id="PF01871">
    <property type="entry name" value="AMMECR1"/>
    <property type="match status" value="1"/>
</dbReference>